<dbReference type="OrthoDB" id="64220at2759"/>
<dbReference type="GO" id="GO:0000162">
    <property type="term" value="P:L-tryptophan biosynthetic process"/>
    <property type="evidence" value="ECO:0007669"/>
    <property type="project" value="TreeGrafter"/>
</dbReference>
<dbReference type="CDD" id="cd01743">
    <property type="entry name" value="GATase1_Anthranilate_Synthase"/>
    <property type="match status" value="1"/>
</dbReference>
<dbReference type="Proteomes" id="UP000730481">
    <property type="component" value="Unassembled WGS sequence"/>
</dbReference>
<comment type="catalytic activity">
    <reaction evidence="1">
        <text>chorismate + L-glutamine = 4-amino-4-deoxychorismate + L-glutamate</text>
        <dbReference type="Rhea" id="RHEA:11672"/>
        <dbReference type="ChEBI" id="CHEBI:29748"/>
        <dbReference type="ChEBI" id="CHEBI:29985"/>
        <dbReference type="ChEBI" id="CHEBI:58359"/>
        <dbReference type="ChEBI" id="CHEBI:58406"/>
        <dbReference type="EC" id="2.6.1.85"/>
    </reaction>
</comment>
<name>A0A9P5A812_9HYPO</name>
<evidence type="ECO:0000259" key="12">
    <source>
        <dbReference type="Pfam" id="PF04715"/>
    </source>
</evidence>
<evidence type="ECO:0000256" key="1">
    <source>
        <dbReference type="ARBA" id="ARBA00001000"/>
    </source>
</evidence>
<dbReference type="AlphaFoldDB" id="A0A9P5A812"/>
<keyword evidence="6" id="KW-0289">Folate biosynthesis</keyword>
<reference evidence="13" key="2">
    <citation type="submission" date="2020-02" db="EMBL/GenBank/DDBJ databases">
        <title>Identification and distribution of gene clusters putatively required for synthesis of sphingolipid metabolism inhibitors in phylogenetically diverse species of the filamentous fungus Fusarium.</title>
        <authorList>
            <person name="Kim H.-S."/>
            <person name="Busman M."/>
            <person name="Brown D.W."/>
            <person name="Divon H."/>
            <person name="Uhlig S."/>
            <person name="Proctor R.H."/>
        </authorList>
    </citation>
    <scope>NUCLEOTIDE SEQUENCE</scope>
    <source>
        <strain evidence="13">NRRL 25174</strain>
    </source>
</reference>
<keyword evidence="14" id="KW-1185">Reference proteome</keyword>
<keyword evidence="5" id="KW-0808">Transferase</keyword>
<evidence type="ECO:0000256" key="5">
    <source>
        <dbReference type="ARBA" id="ARBA00022679"/>
    </source>
</evidence>
<evidence type="ECO:0000256" key="9">
    <source>
        <dbReference type="ARBA" id="ARBA00031904"/>
    </source>
</evidence>
<dbReference type="GO" id="GO:0005737">
    <property type="term" value="C:cytoplasm"/>
    <property type="evidence" value="ECO:0007669"/>
    <property type="project" value="TreeGrafter"/>
</dbReference>
<evidence type="ECO:0000256" key="7">
    <source>
        <dbReference type="ARBA" id="ARBA00022962"/>
    </source>
</evidence>
<dbReference type="PANTHER" id="PTHR11236">
    <property type="entry name" value="AMINOBENZOATE/ANTHRANILATE SYNTHASE"/>
    <property type="match status" value="1"/>
</dbReference>
<dbReference type="InterPro" id="IPR006805">
    <property type="entry name" value="Anth_synth_I_N"/>
</dbReference>
<dbReference type="InterPro" id="IPR017926">
    <property type="entry name" value="GATASE"/>
</dbReference>
<evidence type="ECO:0000313" key="14">
    <source>
        <dbReference type="Proteomes" id="UP000730481"/>
    </source>
</evidence>
<dbReference type="EMBL" id="PVQB02000749">
    <property type="protein sequence ID" value="KAF4333980.1"/>
    <property type="molecule type" value="Genomic_DNA"/>
</dbReference>
<evidence type="ECO:0000256" key="6">
    <source>
        <dbReference type="ARBA" id="ARBA00022909"/>
    </source>
</evidence>
<dbReference type="EC" id="2.6.1.85" evidence="4"/>
<reference evidence="13" key="1">
    <citation type="journal article" date="2017" name="Mycologia">
        <title>Fusarium algeriense, sp. nov., a novel toxigenic crown rot pathogen of durum wheat from Algeria is nested in the Fusarium burgessii species complex.</title>
        <authorList>
            <person name="Laraba I."/>
            <person name="Keddad A."/>
            <person name="Boureghda H."/>
            <person name="Abdallah N."/>
            <person name="Vaughan M.M."/>
            <person name="Proctor R.H."/>
            <person name="Busman M."/>
            <person name="O'Donnell K."/>
        </authorList>
    </citation>
    <scope>NUCLEOTIDE SEQUENCE</scope>
    <source>
        <strain evidence="13">NRRL 25174</strain>
    </source>
</reference>
<evidence type="ECO:0000259" key="10">
    <source>
        <dbReference type="Pfam" id="PF00117"/>
    </source>
</evidence>
<dbReference type="SUPFAM" id="SSF56322">
    <property type="entry name" value="ADC synthase"/>
    <property type="match status" value="1"/>
</dbReference>
<dbReference type="PANTHER" id="PTHR11236:SF18">
    <property type="entry name" value="AMINODEOXYCHORISMATE SYNTHASE"/>
    <property type="match status" value="1"/>
</dbReference>
<dbReference type="GO" id="GO:0046820">
    <property type="term" value="F:4-amino-4-deoxychorismate synthase activity"/>
    <property type="evidence" value="ECO:0007669"/>
    <property type="project" value="UniProtKB-EC"/>
</dbReference>
<evidence type="ECO:0000259" key="11">
    <source>
        <dbReference type="Pfam" id="PF00425"/>
    </source>
</evidence>
<feature type="domain" description="Glutamine amidotransferase" evidence="10">
    <location>
        <begin position="7"/>
        <end position="208"/>
    </location>
</feature>
<organism evidence="13 14">
    <name type="scientific">Fusarium beomiforme</name>
    <dbReference type="NCBI Taxonomy" id="44412"/>
    <lineage>
        <taxon>Eukaryota</taxon>
        <taxon>Fungi</taxon>
        <taxon>Dikarya</taxon>
        <taxon>Ascomycota</taxon>
        <taxon>Pezizomycotina</taxon>
        <taxon>Sordariomycetes</taxon>
        <taxon>Hypocreomycetidae</taxon>
        <taxon>Hypocreales</taxon>
        <taxon>Nectriaceae</taxon>
        <taxon>Fusarium</taxon>
        <taxon>Fusarium burgessii species complex</taxon>
    </lineage>
</organism>
<comment type="similarity">
    <text evidence="3">In the C-terminal section; belongs to the anthranilate synthase component I family.</text>
</comment>
<dbReference type="PRINTS" id="PR00096">
    <property type="entry name" value="GATASE"/>
</dbReference>
<dbReference type="InterPro" id="IPR029062">
    <property type="entry name" value="Class_I_gatase-like"/>
</dbReference>
<gene>
    <name evidence="13" type="ORF">FBEOM_12186</name>
</gene>
<dbReference type="NCBIfam" id="TIGR00566">
    <property type="entry name" value="trpG_papA"/>
    <property type="match status" value="1"/>
</dbReference>
<keyword evidence="7" id="KW-0315">Glutamine amidotransferase</keyword>
<protein>
    <recommendedName>
        <fullName evidence="4">aminodeoxychorismate synthase</fullName>
        <ecNumber evidence="4">2.6.1.85</ecNumber>
    </recommendedName>
    <alternativeName>
        <fullName evidence="8">Para-aminobenzoate synthase</fullName>
    </alternativeName>
    <alternativeName>
        <fullName evidence="9">p-aminobenzoic acid synthase</fullName>
    </alternativeName>
</protein>
<evidence type="ECO:0000313" key="13">
    <source>
        <dbReference type="EMBL" id="KAF4333980.1"/>
    </source>
</evidence>
<feature type="domain" description="Chorismate-utilising enzyme C-terminal" evidence="11">
    <location>
        <begin position="502"/>
        <end position="758"/>
    </location>
</feature>
<dbReference type="PROSITE" id="PS51273">
    <property type="entry name" value="GATASE_TYPE_1"/>
    <property type="match status" value="1"/>
</dbReference>
<dbReference type="InterPro" id="IPR019999">
    <property type="entry name" value="Anth_synth_I-like"/>
</dbReference>
<dbReference type="Gene3D" id="3.40.50.880">
    <property type="match status" value="1"/>
</dbReference>
<dbReference type="Pfam" id="PF00425">
    <property type="entry name" value="Chorismate_bind"/>
    <property type="match status" value="1"/>
</dbReference>
<dbReference type="SUPFAM" id="SSF52317">
    <property type="entry name" value="Class I glutamine amidotransferase-like"/>
    <property type="match status" value="1"/>
</dbReference>
<evidence type="ECO:0000256" key="3">
    <source>
        <dbReference type="ARBA" id="ARBA00005970"/>
    </source>
</evidence>
<dbReference type="InterPro" id="IPR006221">
    <property type="entry name" value="TrpG/PapA_dom"/>
</dbReference>
<evidence type="ECO:0000256" key="8">
    <source>
        <dbReference type="ARBA" id="ARBA00031329"/>
    </source>
</evidence>
<evidence type="ECO:0000256" key="4">
    <source>
        <dbReference type="ARBA" id="ARBA00013139"/>
    </source>
</evidence>
<dbReference type="Gene3D" id="3.60.120.10">
    <property type="entry name" value="Anthranilate synthase"/>
    <property type="match status" value="1"/>
</dbReference>
<dbReference type="GO" id="GO:0008153">
    <property type="term" value="P:4-aminobenzoate biosynthetic process"/>
    <property type="evidence" value="ECO:0007669"/>
    <property type="project" value="TreeGrafter"/>
</dbReference>
<sequence length="796" mass="88826">MGTIRALIIDHYDSYTNNILQLLQGTQQRVDGKSYPEWNVAIVRFDQFSWDYFSSEILPHLDAIILSPGPGTPHREADFGFNSRLIREANIPILGICLGHQGIGTTFGANIIHTPNIKHGQICQIHHKDNGILRGLPQRFDGVRYNSLVLDIEDVPSELQVTAWTYDPENPSKKVLMGLQHRQRPIFGTQWHPESICSAHGKQIISNFRDIVIDFWSTSNPRNQWTRRWIGDNASLPDHILEQNVVIEQTPTENTFSPPKGSAYYIKSAPVGRGPPPQVVFQTLCRGRSPDGEAWLDSAKVRDSHSRNSYLSSASFTLSYSTKSKCVSFFQNGKKTKSQRLDVTYWAWLDRFQQETILGNTEALDAEVLNQETDPGQPLLQVGLVGYFGYELKRESLPGYRFTPPDEQDVSFKHSDSELLFANTVLRLDNYTGEWTIFSLIRRGEEDPIGDAISASTKIGIDETQFASNLAQVREIFDAPPSPPYIQAHPLPEFVALDNEGSYSRTIQAAQDFIREGESYELTLTTKFKAKSPEVDSYSLYLDLRERNPAPYSAFIHFAAHDKTILSSSPERFISVDSDRVAEMKPIKGTLAVHPDPIEDERRKHQLATDVKELAENLMIVDLIRSDLHNISPSTSISVPKLLHVETYQTVHQLVTTIQSKIASSVGGVQVIERCFPPGSMTGAPKLRSVQILDSLENQRERGIYSGSIGYICASGAVDQSVVIRTIVRSGNDLELGAGGAITWLSEADKEWDEVMVKANAVARGKGRTIVPEATLGSLEAFTESKGHLQPLLGVN</sequence>
<proteinExistence type="inferred from homology"/>
<dbReference type="Pfam" id="PF04715">
    <property type="entry name" value="Anth_synt_I_N"/>
    <property type="match status" value="1"/>
</dbReference>
<dbReference type="InterPro" id="IPR005801">
    <property type="entry name" value="ADC_synthase"/>
</dbReference>
<dbReference type="GO" id="GO:0046656">
    <property type="term" value="P:folic acid biosynthetic process"/>
    <property type="evidence" value="ECO:0007669"/>
    <property type="project" value="UniProtKB-KW"/>
</dbReference>
<feature type="domain" description="Anthranilate synthase component I N-terminal" evidence="12">
    <location>
        <begin position="292"/>
        <end position="437"/>
    </location>
</feature>
<dbReference type="Pfam" id="PF00117">
    <property type="entry name" value="GATase"/>
    <property type="match status" value="1"/>
</dbReference>
<dbReference type="PRINTS" id="PR00099">
    <property type="entry name" value="CPSGATASE"/>
</dbReference>
<dbReference type="PRINTS" id="PR00097">
    <property type="entry name" value="ANTSNTHASEII"/>
</dbReference>
<accession>A0A9P5A812</accession>
<comment type="pathway">
    <text evidence="2">Cofactor biosynthesis; tetrahydrofolate biosynthesis; 4-aminobenzoate from chorismate: step 1/2.</text>
</comment>
<evidence type="ECO:0000256" key="2">
    <source>
        <dbReference type="ARBA" id="ARBA00005009"/>
    </source>
</evidence>
<dbReference type="InterPro" id="IPR015890">
    <property type="entry name" value="Chorismate_C"/>
</dbReference>
<comment type="caution">
    <text evidence="13">The sequence shown here is derived from an EMBL/GenBank/DDBJ whole genome shotgun (WGS) entry which is preliminary data.</text>
</comment>